<evidence type="ECO:0000313" key="1">
    <source>
        <dbReference type="EMBL" id="QPB11433.1"/>
    </source>
</evidence>
<dbReference type="KEGG" id="vg:62680412"/>
<evidence type="ECO:0000313" key="2">
    <source>
        <dbReference type="Proteomes" id="UP000663201"/>
    </source>
</evidence>
<organism evidence="1 2">
    <name type="scientific">Providencia phage Kokobel1</name>
    <dbReference type="NCBI Taxonomy" id="2783540"/>
    <lineage>
        <taxon>Viruses</taxon>
        <taxon>Duplodnaviria</taxon>
        <taxon>Heunggongvirae</taxon>
        <taxon>Uroviricota</taxon>
        <taxon>Caudoviricetes</taxon>
        <taxon>Casjensviridae</taxon>
        <taxon>Kokobelvirus</taxon>
        <taxon>Kokobelvirus kokobel1</taxon>
    </lineage>
</organism>
<protein>
    <submittedName>
        <fullName evidence="1">Uncharacterized protein</fullName>
    </submittedName>
</protein>
<accession>A0A873WG62</accession>
<proteinExistence type="predicted"/>
<reference evidence="1" key="1">
    <citation type="submission" date="2020-10" db="EMBL/GenBank/DDBJ databases">
        <authorList>
            <person name="Ben Porat S."/>
            <person name="Alkalay-Oren S."/>
            <person name="Coppenhagen-Glazer S."/>
            <person name="Hazan R."/>
        </authorList>
    </citation>
    <scope>NUCLEOTIDE SEQUENCE</scope>
</reference>
<sequence>MKKENIKIDKPLLHVDDDVRRDYHPSGIVSLDIKTEELSSDLKLLICDTVEAMIVRLVSAQRKYGRGDSYQNKDWVENGELSQRIASALYHGQTIDALNLTMFSLHHDSNPGDALRKVGKDK</sequence>
<keyword evidence="2" id="KW-1185">Reference proteome</keyword>
<dbReference type="RefSeq" id="YP_009997897.1">
    <property type="nucleotide sequence ID" value="NC_052979.1"/>
</dbReference>
<dbReference type="EMBL" id="MW145139">
    <property type="protein sequence ID" value="QPB11433.1"/>
    <property type="molecule type" value="Genomic_DNA"/>
</dbReference>
<dbReference type="GeneID" id="62680412"/>
<name>A0A873WG62_9CAUD</name>
<dbReference type="Proteomes" id="UP000663201">
    <property type="component" value="Segment"/>
</dbReference>